<dbReference type="GO" id="GO:0016020">
    <property type="term" value="C:membrane"/>
    <property type="evidence" value="ECO:0007669"/>
    <property type="project" value="UniProtKB-SubCell"/>
</dbReference>
<comment type="caution">
    <text evidence="6">The sequence shown here is derived from an EMBL/GenBank/DDBJ whole genome shotgun (WGS) entry which is preliminary data.</text>
</comment>
<keyword evidence="2 5" id="KW-0812">Transmembrane</keyword>
<dbReference type="PANTHER" id="PTHR11785:SF353">
    <property type="entry name" value="METHIONINE TRANSPORTER (EUROFUNG)"/>
    <property type="match status" value="1"/>
</dbReference>
<gene>
    <name evidence="6" type="ORF">DAPK24_029750</name>
</gene>
<dbReference type="Gene3D" id="1.20.1740.10">
    <property type="entry name" value="Amino acid/polyamine transporter I"/>
    <property type="match status" value="1"/>
</dbReference>
<dbReference type="Proteomes" id="UP001378960">
    <property type="component" value="Unassembled WGS sequence"/>
</dbReference>
<evidence type="ECO:0008006" key="8">
    <source>
        <dbReference type="Google" id="ProtNLM"/>
    </source>
</evidence>
<sequence length="604" mass="66975">MKWFNKRRESDASIGSSTNSVIEHHITNTSEKLDHVETIHVINGELEYSPEEKVNPLGYSVDSISVIVLILQGVVGTGIFSTPGSILKSMGSIGSTYVLWLLCFFLPIFSVYLYIEFAGYYPNRNGGDVAYLEQAYPKPKFLVPTVFAAISVVLSFTTSSALAFGQYILSAAEVEVGDWNYRGIGIGVLTFSSLCIAISTKWSLRLQNVLGFVKVIFMIFMVCLGWAILAGSTKVKDPHQSFRNVWEGTTTEGNNIANSIIKVAFSYGGYSYAFGVVAEFVGNKKALEKGEAEGENADEVHNKLMLRTFAKLVPLSLFVIFVFYILIITAYYASSSPEEIKNSGNSVATLLFKNAFENKAATKALSVMVALSALGHLITAILSHSRSLRECGRQGILPFPKFWTSTWPFGTPLGPIFITWLVNFIMIIGPPAGSAYNFIVDMGAYSGYFFTLLLIFGLLKVRRERKLKGLGTKGQYLPLPCIIILLLFELMVIAIAFVPPKGTLIGSDVSFFYATYPIVTIGLLLACVVYYFIWKYAMPKIGKYVHREVIYRMENGEIGNTVVKIKLSELEEWDREHSTDSNGVGTSVEVYNVESEKEKELELK</sequence>
<dbReference type="InterPro" id="IPR050598">
    <property type="entry name" value="AminoAcid_Transporter"/>
</dbReference>
<dbReference type="AlphaFoldDB" id="A0AAV5R564"/>
<comment type="subcellular location">
    <subcellularLocation>
        <location evidence="1">Membrane</location>
        <topology evidence="1">Multi-pass membrane protein</topology>
    </subcellularLocation>
</comment>
<keyword evidence="3 5" id="KW-1133">Transmembrane helix</keyword>
<feature type="transmembrane region" description="Helical" evidence="5">
    <location>
        <begin position="64"/>
        <end position="86"/>
    </location>
</feature>
<keyword evidence="4 5" id="KW-0472">Membrane</keyword>
<dbReference type="Pfam" id="PF13520">
    <property type="entry name" value="AA_permease_2"/>
    <property type="match status" value="1"/>
</dbReference>
<keyword evidence="7" id="KW-1185">Reference proteome</keyword>
<feature type="transmembrane region" description="Helical" evidence="5">
    <location>
        <begin position="209"/>
        <end position="229"/>
    </location>
</feature>
<feature type="transmembrane region" description="Helical" evidence="5">
    <location>
        <begin position="181"/>
        <end position="203"/>
    </location>
</feature>
<feature type="transmembrane region" description="Helical" evidence="5">
    <location>
        <begin position="98"/>
        <end position="121"/>
    </location>
</feature>
<dbReference type="EMBL" id="BTGB01000003">
    <property type="protein sequence ID" value="GMM46400.1"/>
    <property type="molecule type" value="Genomic_DNA"/>
</dbReference>
<feature type="transmembrane region" description="Helical" evidence="5">
    <location>
        <begin position="364"/>
        <end position="385"/>
    </location>
</feature>
<organism evidence="6 7">
    <name type="scientific">Pichia kluyveri</name>
    <name type="common">Yeast</name>
    <dbReference type="NCBI Taxonomy" id="36015"/>
    <lineage>
        <taxon>Eukaryota</taxon>
        <taxon>Fungi</taxon>
        <taxon>Dikarya</taxon>
        <taxon>Ascomycota</taxon>
        <taxon>Saccharomycotina</taxon>
        <taxon>Pichiomycetes</taxon>
        <taxon>Pichiales</taxon>
        <taxon>Pichiaceae</taxon>
        <taxon>Pichia</taxon>
    </lineage>
</organism>
<feature type="transmembrane region" description="Helical" evidence="5">
    <location>
        <begin position="479"/>
        <end position="499"/>
    </location>
</feature>
<evidence type="ECO:0000256" key="2">
    <source>
        <dbReference type="ARBA" id="ARBA00022692"/>
    </source>
</evidence>
<feature type="transmembrane region" description="Helical" evidence="5">
    <location>
        <begin position="435"/>
        <end position="459"/>
    </location>
</feature>
<evidence type="ECO:0000256" key="3">
    <source>
        <dbReference type="ARBA" id="ARBA00022989"/>
    </source>
</evidence>
<dbReference type="GO" id="GO:0015179">
    <property type="term" value="F:L-amino acid transmembrane transporter activity"/>
    <property type="evidence" value="ECO:0007669"/>
    <property type="project" value="TreeGrafter"/>
</dbReference>
<protein>
    <recommendedName>
        <fullName evidence="8">High-affinity methionine permease</fullName>
    </recommendedName>
</protein>
<evidence type="ECO:0000313" key="6">
    <source>
        <dbReference type="EMBL" id="GMM46400.1"/>
    </source>
</evidence>
<feature type="transmembrane region" description="Helical" evidence="5">
    <location>
        <begin position="312"/>
        <end position="333"/>
    </location>
</feature>
<dbReference type="PANTHER" id="PTHR11785">
    <property type="entry name" value="AMINO ACID TRANSPORTER"/>
    <property type="match status" value="1"/>
</dbReference>
<evidence type="ECO:0000256" key="5">
    <source>
        <dbReference type="SAM" id="Phobius"/>
    </source>
</evidence>
<feature type="transmembrane region" description="Helical" evidence="5">
    <location>
        <begin position="406"/>
        <end position="429"/>
    </location>
</feature>
<feature type="transmembrane region" description="Helical" evidence="5">
    <location>
        <begin position="511"/>
        <end position="533"/>
    </location>
</feature>
<evidence type="ECO:0000313" key="7">
    <source>
        <dbReference type="Proteomes" id="UP001378960"/>
    </source>
</evidence>
<evidence type="ECO:0000256" key="4">
    <source>
        <dbReference type="ARBA" id="ARBA00023136"/>
    </source>
</evidence>
<accession>A0AAV5R564</accession>
<feature type="transmembrane region" description="Helical" evidence="5">
    <location>
        <begin position="141"/>
        <end position="169"/>
    </location>
</feature>
<proteinExistence type="predicted"/>
<evidence type="ECO:0000256" key="1">
    <source>
        <dbReference type="ARBA" id="ARBA00004141"/>
    </source>
</evidence>
<name>A0AAV5R564_PICKL</name>
<reference evidence="6 7" key="1">
    <citation type="journal article" date="2023" name="Elife">
        <title>Identification of key yeast species and microbe-microbe interactions impacting larval growth of Drosophila in the wild.</title>
        <authorList>
            <person name="Mure A."/>
            <person name="Sugiura Y."/>
            <person name="Maeda R."/>
            <person name="Honda K."/>
            <person name="Sakurai N."/>
            <person name="Takahashi Y."/>
            <person name="Watada M."/>
            <person name="Katoh T."/>
            <person name="Gotoh A."/>
            <person name="Gotoh Y."/>
            <person name="Taniguchi I."/>
            <person name="Nakamura K."/>
            <person name="Hayashi T."/>
            <person name="Katayama T."/>
            <person name="Uemura T."/>
            <person name="Hattori Y."/>
        </authorList>
    </citation>
    <scope>NUCLEOTIDE SEQUENCE [LARGE SCALE GENOMIC DNA]</scope>
    <source>
        <strain evidence="6 7">PK-24</strain>
    </source>
</reference>
<dbReference type="InterPro" id="IPR002293">
    <property type="entry name" value="AA/rel_permease1"/>
</dbReference>